<feature type="compositionally biased region" description="Pro residues" evidence="1">
    <location>
        <begin position="366"/>
        <end position="377"/>
    </location>
</feature>
<dbReference type="PANTHER" id="PTHR13526:SF8">
    <property type="entry name" value="TRANSCRIPTION FACTOR SPT20 HOMOLOG"/>
    <property type="match status" value="1"/>
</dbReference>
<feature type="compositionally biased region" description="Low complexity" evidence="1">
    <location>
        <begin position="463"/>
        <end position="474"/>
    </location>
</feature>
<feature type="compositionally biased region" description="Polar residues" evidence="1">
    <location>
        <begin position="475"/>
        <end position="522"/>
    </location>
</feature>
<dbReference type="AlphaFoldDB" id="A0AAV0BHV9"/>
<organism evidence="3 4">
    <name type="scientific">Phakopsora pachyrhizi</name>
    <name type="common">Asian soybean rust disease fungus</name>
    <dbReference type="NCBI Taxonomy" id="170000"/>
    <lineage>
        <taxon>Eukaryota</taxon>
        <taxon>Fungi</taxon>
        <taxon>Dikarya</taxon>
        <taxon>Basidiomycota</taxon>
        <taxon>Pucciniomycotina</taxon>
        <taxon>Pucciniomycetes</taxon>
        <taxon>Pucciniales</taxon>
        <taxon>Phakopsoraceae</taxon>
        <taxon>Phakopsora</taxon>
    </lineage>
</organism>
<comment type="caution">
    <text evidence="3">The sequence shown here is derived from an EMBL/GenBank/DDBJ whole genome shotgun (WGS) entry which is preliminary data.</text>
</comment>
<feature type="region of interest" description="Disordered" evidence="1">
    <location>
        <begin position="95"/>
        <end position="140"/>
    </location>
</feature>
<feature type="compositionally biased region" description="Polar residues" evidence="1">
    <location>
        <begin position="119"/>
        <end position="140"/>
    </location>
</feature>
<feature type="domain" description="Spt20-like SEP" evidence="2">
    <location>
        <begin position="24"/>
        <end position="223"/>
    </location>
</feature>
<feature type="compositionally biased region" description="Low complexity" evidence="1">
    <location>
        <begin position="352"/>
        <end position="365"/>
    </location>
</feature>
<evidence type="ECO:0000256" key="1">
    <source>
        <dbReference type="SAM" id="MobiDB-lite"/>
    </source>
</evidence>
<accession>A0AAV0BHV9</accession>
<feature type="region of interest" description="Disordered" evidence="1">
    <location>
        <begin position="352"/>
        <end position="522"/>
    </location>
</feature>
<feature type="region of interest" description="Disordered" evidence="1">
    <location>
        <begin position="663"/>
        <end position="687"/>
    </location>
</feature>
<dbReference type="PANTHER" id="PTHR13526">
    <property type="entry name" value="TRANSCRIPTION FACTOR SPT20 HOMOLOG"/>
    <property type="match status" value="1"/>
</dbReference>
<dbReference type="GO" id="GO:0003712">
    <property type="term" value="F:transcription coregulator activity"/>
    <property type="evidence" value="ECO:0007669"/>
    <property type="project" value="InterPro"/>
</dbReference>
<dbReference type="Pfam" id="PF12090">
    <property type="entry name" value="Spt20_SEP"/>
    <property type="match status" value="1"/>
</dbReference>
<feature type="compositionally biased region" description="Low complexity" evidence="1">
    <location>
        <begin position="378"/>
        <end position="389"/>
    </location>
</feature>
<sequence>MSFRNPGLYNLTRINKSLLKRYRKDSPSLVMHLHTSGFKFGQKDSSNLHSYDGEMKHWMDCIREQRIPNELLDVLDESNIRFYDGCLIVEVHDHRSVEQSDQSQPDQQQSNNQNQTDQASKTTPTSNNNPPEQSSDLPNNQATVHRLVLNPTCETLWKDIQIMNEAKIAQLQGTSKSSRGQEFHWTPLTEQEAIELEAAILERTTPALCLSPSIITSRIANQMLVETALQPSNDHRMPRKRPLNSGEEEAMRRRRERQDKFIHIADGSYGQEFAPTFNRHDLIKRLKSAPPVKATPKDSMKNFNLQDYTLDHTGGTLTLQSTAAFQELQSSRTKGIVESTSEAQDTIMSNNNSVQPQQSVSGSQPPTSPPALPPPTTPAATTGPGPKKAVASKKKAAGTGAAKDTKKTAKATTSTSGQAAAGKKLSKKAQQELNMTPEEKAIAEEKRKKKAEQRRAQKEKKLAAAAAQAKALEQSQSLPNQADLPTSSNNNTSQPTAATPADSSSQNSIPVPNPSQSSFSNQDSIPVLSVIPDSAACDSIPVPNQFNSDSMIPVPNSQPDLGINPSNNSNSGFSIPVPSFDGGGDTLGGIPVLPISEQHMTMPVDSIPVPSNEEMIGSIPVLGVNQNNDIEVIVNNNSEGNGGVENSIIVPQTNQWNSFGEGDGSKNIETGGGIQQGGVTDEMSIDV</sequence>
<feature type="compositionally biased region" description="Low complexity" evidence="1">
    <location>
        <begin position="410"/>
        <end position="423"/>
    </location>
</feature>
<evidence type="ECO:0000313" key="4">
    <source>
        <dbReference type="Proteomes" id="UP001153365"/>
    </source>
</evidence>
<dbReference type="Proteomes" id="UP001153365">
    <property type="component" value="Unassembled WGS sequence"/>
</dbReference>
<feature type="compositionally biased region" description="Low complexity" evidence="1">
    <location>
        <begin position="99"/>
        <end position="118"/>
    </location>
</feature>
<feature type="compositionally biased region" description="Basic and acidic residues" evidence="1">
    <location>
        <begin position="453"/>
        <end position="462"/>
    </location>
</feature>
<proteinExistence type="predicted"/>
<dbReference type="GO" id="GO:0006357">
    <property type="term" value="P:regulation of transcription by RNA polymerase II"/>
    <property type="evidence" value="ECO:0007669"/>
    <property type="project" value="TreeGrafter"/>
</dbReference>
<name>A0AAV0BHV9_PHAPC</name>
<evidence type="ECO:0000259" key="2">
    <source>
        <dbReference type="Pfam" id="PF12090"/>
    </source>
</evidence>
<dbReference type="GO" id="GO:0000124">
    <property type="term" value="C:SAGA complex"/>
    <property type="evidence" value="ECO:0007669"/>
    <property type="project" value="InterPro"/>
</dbReference>
<evidence type="ECO:0000313" key="3">
    <source>
        <dbReference type="EMBL" id="CAH7686135.1"/>
    </source>
</evidence>
<keyword evidence="4" id="KW-1185">Reference proteome</keyword>
<dbReference type="InterPro" id="IPR021950">
    <property type="entry name" value="Spt20"/>
</dbReference>
<gene>
    <name evidence="3" type="ORF">PPACK8108_LOCUS20747</name>
</gene>
<dbReference type="EMBL" id="CALTRL010005774">
    <property type="protein sequence ID" value="CAH7686135.1"/>
    <property type="molecule type" value="Genomic_DNA"/>
</dbReference>
<dbReference type="InterPro" id="IPR046468">
    <property type="entry name" value="Spt20-like_SEP"/>
</dbReference>
<reference evidence="3" key="1">
    <citation type="submission" date="2022-06" db="EMBL/GenBank/DDBJ databases">
        <authorList>
            <consortium name="SYNGENTA / RWTH Aachen University"/>
        </authorList>
    </citation>
    <scope>NUCLEOTIDE SEQUENCE</scope>
</reference>
<feature type="compositionally biased region" description="Basic and acidic residues" evidence="1">
    <location>
        <begin position="437"/>
        <end position="446"/>
    </location>
</feature>
<protein>
    <submittedName>
        <fullName evidence="3">Spt20 family-domain-containing protein</fullName>
    </submittedName>
</protein>